<dbReference type="Proteomes" id="UP000254374">
    <property type="component" value="Unassembled WGS sequence"/>
</dbReference>
<keyword evidence="3" id="KW-1185">Reference proteome</keyword>
<reference evidence="2 4" key="2">
    <citation type="submission" date="2018-06" db="EMBL/GenBank/DDBJ databases">
        <authorList>
            <consortium name="Pathogen Informatics"/>
            <person name="Doyle S."/>
        </authorList>
    </citation>
    <scope>NUCLEOTIDE SEQUENCE [LARGE SCALE GENOMIC DNA]</scope>
    <source>
        <strain evidence="2 4">NCTC11401</strain>
    </source>
</reference>
<dbReference type="RefSeq" id="WP_058468890.1">
    <property type="nucleotide sequence ID" value="NZ_CAAAIX010000022.1"/>
</dbReference>
<accession>A0A377GJ56</accession>
<dbReference type="EMBL" id="FTNL01000013">
    <property type="protein sequence ID" value="SIR48128.1"/>
    <property type="molecule type" value="Genomic_DNA"/>
</dbReference>
<reference evidence="1 3" key="1">
    <citation type="submission" date="2017-01" db="EMBL/GenBank/DDBJ databases">
        <authorList>
            <person name="Varghese N."/>
            <person name="Submissions S."/>
        </authorList>
    </citation>
    <scope>NUCLEOTIDE SEQUENCE [LARGE SCALE GENOMIC DNA]</scope>
    <source>
        <strain evidence="1 3">ATCC 33342</strain>
    </source>
</reference>
<evidence type="ECO:0000313" key="2">
    <source>
        <dbReference type="EMBL" id="STO24847.1"/>
    </source>
</evidence>
<gene>
    <name evidence="2" type="ORF">NCTC11401_01665</name>
    <name evidence="1" type="ORF">SAMN05421777_11345</name>
</gene>
<evidence type="ECO:0000313" key="3">
    <source>
        <dbReference type="Proteomes" id="UP000186808"/>
    </source>
</evidence>
<dbReference type="OrthoDB" id="5652986at2"/>
<protein>
    <submittedName>
        <fullName evidence="2">Uncharacterized protein</fullName>
    </submittedName>
</protein>
<dbReference type="Proteomes" id="UP000186808">
    <property type="component" value="Unassembled WGS sequence"/>
</dbReference>
<sequence>MVTVSFGQALLLLIDKYKKYQRTCTTLKQFYIQGVVTSTDLNYIEKLFQENQITNQYKISYSKKNIDEDASRRYFETHLAFETLLSSLDQMKKEDILQYNKVLYDSLPEESRNKFNDFVEGKISPQIDGFATEYMDAFQKVQHHENYQALTADQKEKVLLILRISWIGVLHARNPEVPVNLYGTGFFSEQNRGRVVKDKPLSPTSIYLLEKSPFYSNYFGLMKTSMPLPRNDIAYAESGFTFVKPSDQNTYDPQAAWPELNFSKLVHPFSCSISGTILCQLRLMIKLQRENKRVFDTQEKFANFLKCFMSILLFNSGGHVFNEFFGVLEIPQVREKFTFIEGFEHINATSLLLNGNEGAFDKALADTLRYTKVLLAQRAMHEELQTMSIELN</sequence>
<evidence type="ECO:0000313" key="1">
    <source>
        <dbReference type="EMBL" id="SIR48128.1"/>
    </source>
</evidence>
<evidence type="ECO:0000313" key="4">
    <source>
        <dbReference type="Proteomes" id="UP000254374"/>
    </source>
</evidence>
<dbReference type="EMBL" id="UGGV01000001">
    <property type="protein sequence ID" value="STO24847.1"/>
    <property type="molecule type" value="Genomic_DNA"/>
</dbReference>
<name>A0A377GJ56_9GAMM</name>
<organism evidence="2 4">
    <name type="scientific">Fluoribacter gormanii</name>
    <dbReference type="NCBI Taxonomy" id="464"/>
    <lineage>
        <taxon>Bacteria</taxon>
        <taxon>Pseudomonadati</taxon>
        <taxon>Pseudomonadota</taxon>
        <taxon>Gammaproteobacteria</taxon>
        <taxon>Legionellales</taxon>
        <taxon>Legionellaceae</taxon>
        <taxon>Fluoribacter</taxon>
    </lineage>
</organism>
<dbReference type="AlphaFoldDB" id="A0A377GJ56"/>
<proteinExistence type="predicted"/>